<sequence length="571" mass="61075">MRQMRWQPVGFAVAMGMMLGGCAADAVIPDAQLITGATFITMEDGPAPGAMLIEDGKITALGTEDALRVRNPGAVLSDFSGRTIMPGIVDSHAHVRELGLDALKVDLVGARSVEAIIARIRQQRPDAQPGDWIIGQGWDEGAFASYDGTDAVGGYPTTRDLSEAYPDNPIALESLHGFAAMANDAALMRAGITDTTPDPEGGTILRSPSGHATGVLLTLAQNLLFDAVPDPSPDQLEAAIIAGLGRLAEAGVTSVHEAGMQTGDVAAFQALAEAGRLPIRVFGMLNGNDAALMEDWFASGRQDDPDDWLDIGAIKVFYDGSLGSRTAILHAPYTDRPEAARPTARISLPQVERLAERARQTGFQMAVHAIGDAANDHILTSFERRLAPDANGPVPDHRWRIEHAQLVRPDFAQRASALRLIASMQPSHAMGDSDWAEDRVGSRRIRRAYAWRMLQDAGVPIIFNSDLPGEPWEPMQTLHFATTRTKRDGTPEGGWYPAQAVDRETALRAMTIDGAHAAFQDQALGSLAPGKWADFVVLSDNPLTASDIQAITVEATYVAGTRMTDQGASSP</sequence>
<dbReference type="EMBL" id="BSNJ01000003">
    <property type="protein sequence ID" value="GLQ20739.1"/>
    <property type="molecule type" value="Genomic_DNA"/>
</dbReference>
<organism evidence="7 8">
    <name type="scientific">Algimonas porphyrae</name>
    <dbReference type="NCBI Taxonomy" id="1128113"/>
    <lineage>
        <taxon>Bacteria</taxon>
        <taxon>Pseudomonadati</taxon>
        <taxon>Pseudomonadota</taxon>
        <taxon>Alphaproteobacteria</taxon>
        <taxon>Maricaulales</taxon>
        <taxon>Robiginitomaculaceae</taxon>
        <taxon>Algimonas</taxon>
    </lineage>
</organism>
<dbReference type="Pfam" id="PF07969">
    <property type="entry name" value="Amidohydro_3"/>
    <property type="match status" value="1"/>
</dbReference>
<dbReference type="SUPFAM" id="SSF51556">
    <property type="entry name" value="Metallo-dependent hydrolases"/>
    <property type="match status" value="1"/>
</dbReference>
<evidence type="ECO:0000256" key="3">
    <source>
        <dbReference type="ARBA" id="ARBA00022833"/>
    </source>
</evidence>
<evidence type="ECO:0000259" key="6">
    <source>
        <dbReference type="Pfam" id="PF22039"/>
    </source>
</evidence>
<accession>A0ABQ5V0N7</accession>
<evidence type="ECO:0000259" key="5">
    <source>
        <dbReference type="Pfam" id="PF07969"/>
    </source>
</evidence>
<dbReference type="InterPro" id="IPR011059">
    <property type="entry name" value="Metal-dep_hydrolase_composite"/>
</dbReference>
<dbReference type="InterPro" id="IPR013108">
    <property type="entry name" value="Amidohydro_3"/>
</dbReference>
<evidence type="ECO:0000313" key="7">
    <source>
        <dbReference type="EMBL" id="GLQ20739.1"/>
    </source>
</evidence>
<dbReference type="Gene3D" id="2.30.40.10">
    <property type="entry name" value="Urease, subunit C, domain 1"/>
    <property type="match status" value="1"/>
</dbReference>
<dbReference type="Gene3D" id="3.20.20.140">
    <property type="entry name" value="Metal-dependent hydrolases"/>
    <property type="match status" value="1"/>
</dbReference>
<reference evidence="7" key="1">
    <citation type="journal article" date="2014" name="Int. J. Syst. Evol. Microbiol.">
        <title>Complete genome of a new Firmicutes species belonging to the dominant human colonic microbiota ('Ruminococcus bicirculans') reveals two chromosomes and a selective capacity to utilize plant glucans.</title>
        <authorList>
            <consortium name="NISC Comparative Sequencing Program"/>
            <person name="Wegmann U."/>
            <person name="Louis P."/>
            <person name="Goesmann A."/>
            <person name="Henrissat B."/>
            <person name="Duncan S.H."/>
            <person name="Flint H.J."/>
        </authorList>
    </citation>
    <scope>NUCLEOTIDE SEQUENCE</scope>
    <source>
        <strain evidence="7">NBRC 108216</strain>
    </source>
</reference>
<dbReference type="SUPFAM" id="SSF51338">
    <property type="entry name" value="Composite domain of metallo-dependent hydrolases"/>
    <property type="match status" value="1"/>
</dbReference>
<keyword evidence="2" id="KW-0378">Hydrolase</keyword>
<proteinExistence type="predicted"/>
<reference evidence="7" key="2">
    <citation type="submission" date="2023-01" db="EMBL/GenBank/DDBJ databases">
        <title>Draft genome sequence of Algimonas porphyrae strain NBRC 108216.</title>
        <authorList>
            <person name="Sun Q."/>
            <person name="Mori K."/>
        </authorList>
    </citation>
    <scope>NUCLEOTIDE SEQUENCE</scope>
    <source>
        <strain evidence="7">NBRC 108216</strain>
    </source>
</reference>
<dbReference type="Gene3D" id="3.10.310.70">
    <property type="match status" value="1"/>
</dbReference>
<comment type="caution">
    <text evidence="7">The sequence shown here is derived from an EMBL/GenBank/DDBJ whole genome shotgun (WGS) entry which is preliminary data.</text>
</comment>
<feature type="domain" description="Aminodeoxyfutalosine deaminase/Imidazolonepropionase-like composite" evidence="6">
    <location>
        <begin position="49"/>
        <end position="74"/>
    </location>
</feature>
<feature type="domain" description="Amidohydrolase 3" evidence="5">
    <location>
        <begin position="78"/>
        <end position="561"/>
    </location>
</feature>
<dbReference type="PROSITE" id="PS51257">
    <property type="entry name" value="PROKAR_LIPOPROTEIN"/>
    <property type="match status" value="1"/>
</dbReference>
<protein>
    <submittedName>
        <fullName evidence="7">Amidohydrolase</fullName>
    </submittedName>
</protein>
<dbReference type="CDD" id="cd01300">
    <property type="entry name" value="YtcJ_like"/>
    <property type="match status" value="1"/>
</dbReference>
<dbReference type="Pfam" id="PF22039">
    <property type="entry name" value="HUTI_composite_bact"/>
    <property type="match status" value="1"/>
</dbReference>
<keyword evidence="8" id="KW-1185">Reference proteome</keyword>
<evidence type="ECO:0000256" key="4">
    <source>
        <dbReference type="SAM" id="SignalP"/>
    </source>
</evidence>
<keyword evidence="3" id="KW-0862">Zinc</keyword>
<gene>
    <name evidence="7" type="ORF">GCM10007854_16940</name>
</gene>
<dbReference type="Proteomes" id="UP001161390">
    <property type="component" value="Unassembled WGS sequence"/>
</dbReference>
<evidence type="ECO:0000256" key="2">
    <source>
        <dbReference type="ARBA" id="ARBA00022801"/>
    </source>
</evidence>
<evidence type="ECO:0000313" key="8">
    <source>
        <dbReference type="Proteomes" id="UP001161390"/>
    </source>
</evidence>
<keyword evidence="1" id="KW-0479">Metal-binding</keyword>
<keyword evidence="4" id="KW-0732">Signal</keyword>
<dbReference type="InterPro" id="IPR054418">
    <property type="entry name" value="MQNX/HUTI_composite_N"/>
</dbReference>
<dbReference type="PANTHER" id="PTHR22642:SF2">
    <property type="entry name" value="PROTEIN LONG AFTER FAR-RED 3"/>
    <property type="match status" value="1"/>
</dbReference>
<feature type="chain" id="PRO_5047366479" evidence="4">
    <location>
        <begin position="24"/>
        <end position="571"/>
    </location>
</feature>
<dbReference type="InterPro" id="IPR033932">
    <property type="entry name" value="YtcJ-like"/>
</dbReference>
<name>A0ABQ5V0N7_9PROT</name>
<feature type="signal peptide" evidence="4">
    <location>
        <begin position="1"/>
        <end position="23"/>
    </location>
</feature>
<dbReference type="PANTHER" id="PTHR22642">
    <property type="entry name" value="IMIDAZOLONEPROPIONASE"/>
    <property type="match status" value="1"/>
</dbReference>
<dbReference type="InterPro" id="IPR032466">
    <property type="entry name" value="Metal_Hydrolase"/>
</dbReference>
<evidence type="ECO:0000256" key="1">
    <source>
        <dbReference type="ARBA" id="ARBA00022723"/>
    </source>
</evidence>